<keyword evidence="1" id="KW-0472">Membrane</keyword>
<evidence type="ECO:0000313" key="2">
    <source>
        <dbReference type="EMBL" id="MCW1147093.1"/>
    </source>
</evidence>
<evidence type="ECO:0000256" key="1">
    <source>
        <dbReference type="SAM" id="Phobius"/>
    </source>
</evidence>
<accession>A0ABT3EET9</accession>
<organism evidence="2 3">
    <name type="scientific">Flavobacterium lacisediminis</name>
    <dbReference type="NCBI Taxonomy" id="2989705"/>
    <lineage>
        <taxon>Bacteria</taxon>
        <taxon>Pseudomonadati</taxon>
        <taxon>Bacteroidota</taxon>
        <taxon>Flavobacteriia</taxon>
        <taxon>Flavobacteriales</taxon>
        <taxon>Flavobacteriaceae</taxon>
        <taxon>Flavobacterium</taxon>
    </lineage>
</organism>
<sequence length="60" mass="6787">MRNYIAYFVMIAPIIAYNIYCFATNVPNSGIDFGKVIISFFLGIISYNLGMKIKNKGEVE</sequence>
<feature type="transmembrane region" description="Helical" evidence="1">
    <location>
        <begin position="33"/>
        <end position="50"/>
    </location>
</feature>
<proteinExistence type="predicted"/>
<feature type="transmembrane region" description="Helical" evidence="1">
    <location>
        <begin position="7"/>
        <end position="27"/>
    </location>
</feature>
<gene>
    <name evidence="2" type="ORF">OJ995_02500</name>
</gene>
<keyword evidence="3" id="KW-1185">Reference proteome</keyword>
<dbReference type="Proteomes" id="UP001165677">
    <property type="component" value="Unassembled WGS sequence"/>
</dbReference>
<reference evidence="2" key="1">
    <citation type="submission" date="2022-10" db="EMBL/GenBank/DDBJ databases">
        <title>Flavobacterium sp. nov., a bacterium isolated from lake sediment.</title>
        <authorList>
            <person name="Qu J.-H."/>
        </authorList>
    </citation>
    <scope>NUCLEOTIDE SEQUENCE</scope>
    <source>
        <strain evidence="2">TH16-21</strain>
    </source>
</reference>
<name>A0ABT3EET9_9FLAO</name>
<keyword evidence="1" id="KW-1133">Transmembrane helix</keyword>
<protein>
    <submittedName>
        <fullName evidence="2">Uncharacterized protein</fullName>
    </submittedName>
</protein>
<evidence type="ECO:0000313" key="3">
    <source>
        <dbReference type="Proteomes" id="UP001165677"/>
    </source>
</evidence>
<dbReference type="EMBL" id="JAPCIO010000001">
    <property type="protein sequence ID" value="MCW1147093.1"/>
    <property type="molecule type" value="Genomic_DNA"/>
</dbReference>
<dbReference type="RefSeq" id="WP_264367998.1">
    <property type="nucleotide sequence ID" value="NZ_JAPCIO010000001.1"/>
</dbReference>
<keyword evidence="1" id="KW-0812">Transmembrane</keyword>
<comment type="caution">
    <text evidence="2">The sequence shown here is derived from an EMBL/GenBank/DDBJ whole genome shotgun (WGS) entry which is preliminary data.</text>
</comment>